<dbReference type="Gene3D" id="2.60.120.430">
    <property type="entry name" value="Galactose-binding lectin"/>
    <property type="match status" value="1"/>
</dbReference>
<dbReference type="Proteomes" id="UP000179129">
    <property type="component" value="Unassembled WGS sequence"/>
</dbReference>
<dbReference type="SUPFAM" id="SSF51445">
    <property type="entry name" value="(Trans)glycosidases"/>
    <property type="match status" value="1"/>
</dbReference>
<dbReference type="Gene3D" id="3.40.50.880">
    <property type="match status" value="1"/>
</dbReference>
<dbReference type="AlphaFoldDB" id="A0A1F5YKH5"/>
<dbReference type="GO" id="GO:0009341">
    <property type="term" value="C:beta-galactosidase complex"/>
    <property type="evidence" value="ECO:0007669"/>
    <property type="project" value="InterPro"/>
</dbReference>
<organism evidence="6 7">
    <name type="scientific">Candidatus Glassbacteria bacterium RIFCSPLOWO2_12_FULL_58_11</name>
    <dbReference type="NCBI Taxonomy" id="1817867"/>
    <lineage>
        <taxon>Bacteria</taxon>
        <taxon>Candidatus Glassiibacteriota</taxon>
    </lineage>
</organism>
<keyword evidence="2" id="KW-0378">Hydrolase</keyword>
<dbReference type="InterPro" id="IPR017853">
    <property type="entry name" value="GH"/>
</dbReference>
<keyword evidence="1" id="KW-0479">Metal-binding</keyword>
<dbReference type="CDD" id="cd03143">
    <property type="entry name" value="A4_beta-galactosidase_middle_domain"/>
    <property type="match status" value="1"/>
</dbReference>
<evidence type="ECO:0000256" key="4">
    <source>
        <dbReference type="ARBA" id="ARBA00023295"/>
    </source>
</evidence>
<dbReference type="PANTHER" id="PTHR36447">
    <property type="entry name" value="BETA-GALACTOSIDASE GANA"/>
    <property type="match status" value="1"/>
</dbReference>
<accession>A0A1F5YKH5</accession>
<dbReference type="InterPro" id="IPR003476">
    <property type="entry name" value="Glyco_hydro_42"/>
</dbReference>
<evidence type="ECO:0000259" key="5">
    <source>
        <dbReference type="Pfam" id="PF02449"/>
    </source>
</evidence>
<protein>
    <recommendedName>
        <fullName evidence="5">Glycoside hydrolase family 42 N-terminal domain-containing protein</fullName>
    </recommendedName>
</protein>
<evidence type="ECO:0000256" key="1">
    <source>
        <dbReference type="ARBA" id="ARBA00022723"/>
    </source>
</evidence>
<proteinExistence type="predicted"/>
<dbReference type="SUPFAM" id="SSF52317">
    <property type="entry name" value="Class I glutamine amidotransferase-like"/>
    <property type="match status" value="1"/>
</dbReference>
<gene>
    <name evidence="6" type="ORF">A3F83_02895</name>
</gene>
<dbReference type="InterPro" id="IPR008979">
    <property type="entry name" value="Galactose-bd-like_sf"/>
</dbReference>
<feature type="domain" description="Glycoside hydrolase family 42 N-terminal" evidence="5">
    <location>
        <begin position="422"/>
        <end position="555"/>
    </location>
</feature>
<comment type="caution">
    <text evidence="6">The sequence shown here is derived from an EMBL/GenBank/DDBJ whole genome shotgun (WGS) entry which is preliminary data.</text>
</comment>
<evidence type="ECO:0000256" key="3">
    <source>
        <dbReference type="ARBA" id="ARBA00022833"/>
    </source>
</evidence>
<dbReference type="GO" id="GO:0046872">
    <property type="term" value="F:metal ion binding"/>
    <property type="evidence" value="ECO:0007669"/>
    <property type="project" value="UniProtKB-KW"/>
</dbReference>
<dbReference type="SUPFAM" id="SSF49785">
    <property type="entry name" value="Galactose-binding domain-like"/>
    <property type="match status" value="1"/>
</dbReference>
<sequence>MFVCAMSFSALLSPCRPASGGPTLLLDDFEDSSSLQRWQGAISLSMEYPAHGAKCLELDLSDRRAGALESEKLPADWSAYELLRFDIYNPSSRVQVGRIQILDSLGTDEEAEISGKSYRGDKIFLNRGWNHFEFKLPTAMVEDGDRHLALNKIRRFSLSFGRLGGKLYLDNFRLTRGEEPSAGASRCAPLDCRVVIDDRYASLQLYGPEEAIQWSPDIKVLRLRSAEAVKRLKSVVAQAEKAGLQPLYHRLPLETAKIGLEQRSKLVWFRSEAEETKILDYVVSSCSRAAEELAALLTRPPKENSSDPAEQAAWNLLHVPPYPNFKGLGQSDGFFRYPNGDPVIVLAMHGVHGGSLLDYFAPYDHVMETYCVGGGSRYDIERSPVYTAFHKYPDTHRVGWDGWCGHLIKDRWSMGGPKENVVICLESPQIREAVQEYIRDESKVWMSRPDLLYNIMGYELMYICYCDRSQEMFRGWLREKYQSIGLVNEIWGTKYTSFSDIAAPATQNAAPVADVNRAAWYDWACFNSRRFTDYLKWVKAEMRKYDPVTPINAGGTSSMLSAANSTTGIDEEMIINEVDDAILNESGGTHIFSDLFLSLSEKRKVMVEPEMGGGVHNILLHFIHGKSSIAKWLWGASRGSSEFPEYYATAVSQSWDIPLSEVAEVLRLGLDVRRLGPEIAEFTRPEPELALLYSKSCIVQVPPQLHRAGVTPYLYALGTAWEGARFLGCRTGFISEKQILEGKLAGIKLLIIPAAKYLPPEITERVLAYVEQGGCALVVPESFLFDQYARPADKLAGLGLKVKDITLPPVLGEGELVKNYDQSFTQTLVFGEVKRKITTGGTDIFKNKAGLVLQSDGLVQTLDPGKNEVLAQFEDGGAAIVLVRLGKGTLYYLAAPLEIGDYQKLLEPLAEKVALKRPLVALDGQGSLITGAEVRAVERKDDFLVYASNMRGTEVEFNLARQDGKALGRVRDLRGFGTVKDGRVRLEPWQETIYSIPKDAAGPAQ</sequence>
<dbReference type="EMBL" id="MFIX01000248">
    <property type="protein sequence ID" value="OGG00666.1"/>
    <property type="molecule type" value="Genomic_DNA"/>
</dbReference>
<evidence type="ECO:0000256" key="2">
    <source>
        <dbReference type="ARBA" id="ARBA00022801"/>
    </source>
</evidence>
<keyword evidence="3" id="KW-0862">Zinc</keyword>
<dbReference type="InterPro" id="IPR013529">
    <property type="entry name" value="Glyco_hydro_42_N"/>
</dbReference>
<dbReference type="PANTHER" id="PTHR36447:SF2">
    <property type="entry name" value="BETA-GALACTOSIDASE YESZ"/>
    <property type="match status" value="1"/>
</dbReference>
<dbReference type="Gene3D" id="3.20.20.80">
    <property type="entry name" value="Glycosidases"/>
    <property type="match status" value="1"/>
</dbReference>
<keyword evidence="4" id="KW-0326">Glycosidase</keyword>
<reference evidence="6 7" key="1">
    <citation type="journal article" date="2016" name="Nat. Commun.">
        <title>Thousands of microbial genomes shed light on interconnected biogeochemical processes in an aquifer system.</title>
        <authorList>
            <person name="Anantharaman K."/>
            <person name="Brown C.T."/>
            <person name="Hug L.A."/>
            <person name="Sharon I."/>
            <person name="Castelle C.J."/>
            <person name="Probst A.J."/>
            <person name="Thomas B.C."/>
            <person name="Singh A."/>
            <person name="Wilkins M.J."/>
            <person name="Karaoz U."/>
            <person name="Brodie E.L."/>
            <person name="Williams K.H."/>
            <person name="Hubbard S.S."/>
            <person name="Banfield J.F."/>
        </authorList>
    </citation>
    <scope>NUCLEOTIDE SEQUENCE [LARGE SCALE GENOMIC DNA]</scope>
</reference>
<dbReference type="Pfam" id="PF02449">
    <property type="entry name" value="Glyco_hydro_42"/>
    <property type="match status" value="1"/>
</dbReference>
<dbReference type="GO" id="GO:0004565">
    <property type="term" value="F:beta-galactosidase activity"/>
    <property type="evidence" value="ECO:0007669"/>
    <property type="project" value="InterPro"/>
</dbReference>
<dbReference type="GO" id="GO:0005975">
    <property type="term" value="P:carbohydrate metabolic process"/>
    <property type="evidence" value="ECO:0007669"/>
    <property type="project" value="InterPro"/>
</dbReference>
<name>A0A1F5YKH5_9BACT</name>
<dbReference type="STRING" id="1817867.A3F83_02895"/>
<evidence type="ECO:0000313" key="7">
    <source>
        <dbReference type="Proteomes" id="UP000179129"/>
    </source>
</evidence>
<dbReference type="InterPro" id="IPR029062">
    <property type="entry name" value="Class_I_gatase-like"/>
</dbReference>
<evidence type="ECO:0000313" key="6">
    <source>
        <dbReference type="EMBL" id="OGG00666.1"/>
    </source>
</evidence>